<dbReference type="PROSITE" id="PS50082">
    <property type="entry name" value="WD_REPEATS_2"/>
    <property type="match status" value="1"/>
</dbReference>
<accession>A0A5P8KCF1</accession>
<dbReference type="Pfam" id="PF20703">
    <property type="entry name" value="nSTAND1"/>
    <property type="match status" value="1"/>
</dbReference>
<sequence length="1570" mass="165560">MTETARQRTAARPPLLGTAGAAVLVATARTADDTRFPPVEAAERSADDLARVLTERCGLAPERVRRVVDPAGPEEVIAAVESALALAPDSLLLYYVGHSEVGESNELRLSTGRTGALGTAMHYSSLDFAHLVKTVGSATPRPRGVVVVLDCCYAGRALSVNFGPLRQSYLLTAASADEQALAPVGERHTAMSGRLIELLERGAAGLPTDLTLGDVAAHLTRQLSPTPTVQSRGRAELMVLGRNVHPEAAADDSAPGERHVRDSGVCPYPGLSPFDAGTAHWFHGRERIISRLAVCLTAPFGPPLPVMLLGPSGCGKSSLIHAGLLQDLARARTVAGSEHRPRIVLAPTHRPLDALAEAFSADLGRPRATLRAELDRGGAATMTTWVREVAARRSTPPGRPAIPAPQSAGAVVPRPGAADGRVPRAKDRVLGPVIVVDQFEEAFTLCEDPRESSAFVEALCAAARATDPADGEPASLSAHVLLAARADFLGALASHPHLLEALNGNQIAVGPLSHDEVREAVLGPAHAEGLAVEEGLVELIIADLDVSPDSDHGPGMPAAPAPGRNRPAEGTSVRGTSVRGTSGQAEYDASVLPHLAQALRVTWENRSGGLLTRAAYRSSGGIASVVATQADRAFQGLGPKERRIARLLLTRLVQSVEGRPPTRTRTTRDRLLRELGDPTGTRHVLEHLRAARLLALDTDPATGRETVRLIHEALLPAWPTMRDWLEQDRDWLTRRQRILQAAHAWHEAGGDESVLYTGRMLDEAWAAADTRPADDLGALGWRFLRASARRERMSARSLRRLRRWHRLLAAAVVALLLVTAGGAWDRARIKHSLTAHQRAALSRSLAARSDEVRETDPVLAGRLAVAAYRTARTAQARASLYASAATALPAQESQGSSTVLPAAETLAFDPRGNRLAVQAHGRVWLWDTVRHRRTATLDLPQGSALTALRFSPDAALLVGVDSDGRLLVWRTGPGRPRPGPTVVREAGAESLDTADLTFRADGGMLAVAQTLPSSMGQEGNRDVTELWRVTDGGGLVADGTLPDAFAVFGPHGDILAERRADGRLLLRHARTDEGRTLRGPLPRSRRADVRGLPLSFSPDGRRLAEARAGGRVALWTVRPDGGGAALSSPAEGFRLGTEKVTGVDFSPDGRALAVAADGVRLWDVSRAGEPRLATTLEPGIESPHVFHPAPVHKAVFDGHASLLATTGGTTRLWNTGWLLSPGHLTTLHLAAAPSAVALSDDAGTVAVGLRDGSVHAFPLDGEVGPGTRAPEPVRISGSTAGPVGLLAFRPGIGGLLVGRKRTTESWRLGPGAPRPGTIRIPGRTTALQYAPSSDTLLTSDATGRPRLWDLSAASGPRRLPALGSETLADTAQPAVLGGDGTRLLVQGASAPALYDVTDAGARALKVAGSDWVSSSYTVYVPWSRVALSSDGRLLATAHGSTLTTAATNDPVRHGSRAALPATITAMAFNERGTLLATGDDAGHVRLWSADTRGRLRALTDSAGPSPVSALAFGPQDTLVVGHEDATVTVSRPSPEFLVSRLCAVTPPDAMTAAWSRYANGVRPQDACPDP</sequence>
<dbReference type="KEGG" id="sphv:F9278_37550"/>
<dbReference type="Gene3D" id="2.130.10.10">
    <property type="entry name" value="YVTN repeat-like/Quinoprotein amine dehydrogenase"/>
    <property type="match status" value="3"/>
</dbReference>
<feature type="region of interest" description="Disordered" evidence="2">
    <location>
        <begin position="391"/>
        <end position="422"/>
    </location>
</feature>
<dbReference type="RefSeq" id="WP_152172269.1">
    <property type="nucleotide sequence ID" value="NZ_CP045096.1"/>
</dbReference>
<evidence type="ECO:0000256" key="2">
    <source>
        <dbReference type="SAM" id="MobiDB-lite"/>
    </source>
</evidence>
<dbReference type="SUPFAM" id="SSF69322">
    <property type="entry name" value="Tricorn protease domain 2"/>
    <property type="match status" value="1"/>
</dbReference>
<dbReference type="EMBL" id="CP045096">
    <property type="protein sequence ID" value="QFR00946.1"/>
    <property type="molecule type" value="Genomic_DNA"/>
</dbReference>
<evidence type="ECO:0000313" key="4">
    <source>
        <dbReference type="EMBL" id="QFR00946.1"/>
    </source>
</evidence>
<proteinExistence type="predicted"/>
<dbReference type="InterPro" id="IPR036322">
    <property type="entry name" value="WD40_repeat_dom_sf"/>
</dbReference>
<dbReference type="Proteomes" id="UP000327294">
    <property type="component" value="Chromosome"/>
</dbReference>
<feature type="repeat" description="WD" evidence="1">
    <location>
        <begin position="1463"/>
        <end position="1497"/>
    </location>
</feature>
<gene>
    <name evidence="4" type="ORF">F9278_37550</name>
</gene>
<feature type="region of interest" description="Disordered" evidence="2">
    <location>
        <begin position="547"/>
        <end position="581"/>
    </location>
</feature>
<organism evidence="4 5">
    <name type="scientific">Streptomyces phaeolivaceus</name>
    <dbReference type="NCBI Taxonomy" id="2653200"/>
    <lineage>
        <taxon>Bacteria</taxon>
        <taxon>Bacillati</taxon>
        <taxon>Actinomycetota</taxon>
        <taxon>Actinomycetes</taxon>
        <taxon>Kitasatosporales</taxon>
        <taxon>Streptomycetaceae</taxon>
        <taxon>Streptomyces</taxon>
    </lineage>
</organism>
<evidence type="ECO:0000256" key="1">
    <source>
        <dbReference type="PROSITE-ProRule" id="PRU00221"/>
    </source>
</evidence>
<evidence type="ECO:0000259" key="3">
    <source>
        <dbReference type="Pfam" id="PF20703"/>
    </source>
</evidence>
<dbReference type="SUPFAM" id="SSF52540">
    <property type="entry name" value="P-loop containing nucleoside triphosphate hydrolases"/>
    <property type="match status" value="1"/>
</dbReference>
<dbReference type="Pfam" id="PF00400">
    <property type="entry name" value="WD40"/>
    <property type="match status" value="1"/>
</dbReference>
<reference evidence="4 5" key="1">
    <citation type="submission" date="2019-10" db="EMBL/GenBank/DDBJ databases">
        <title>Streptomyces sp. strain GY16 isolated from leaves of Broussonetia papyrifera.</title>
        <authorList>
            <person name="Mo P."/>
        </authorList>
    </citation>
    <scope>NUCLEOTIDE SEQUENCE [LARGE SCALE GENOMIC DNA]</scope>
    <source>
        <strain evidence="4 5">GY16</strain>
    </source>
</reference>
<dbReference type="SMART" id="SM00320">
    <property type="entry name" value="WD40"/>
    <property type="match status" value="8"/>
</dbReference>
<dbReference type="NCBIfam" id="NF047832">
    <property type="entry name" value="caspase_w_EACC1"/>
    <property type="match status" value="1"/>
</dbReference>
<dbReference type="SUPFAM" id="SSF50978">
    <property type="entry name" value="WD40 repeat-like"/>
    <property type="match status" value="1"/>
</dbReference>
<dbReference type="Gene3D" id="3.40.50.1460">
    <property type="match status" value="1"/>
</dbReference>
<dbReference type="PANTHER" id="PTHR19879">
    <property type="entry name" value="TRANSCRIPTION INITIATION FACTOR TFIID"/>
    <property type="match status" value="1"/>
</dbReference>
<dbReference type="InterPro" id="IPR001680">
    <property type="entry name" value="WD40_rpt"/>
</dbReference>
<dbReference type="InterPro" id="IPR049052">
    <property type="entry name" value="nSTAND1"/>
</dbReference>
<dbReference type="PANTHER" id="PTHR19879:SF9">
    <property type="entry name" value="TRANSCRIPTION INITIATION FACTOR TFIID SUBUNIT 5"/>
    <property type="match status" value="1"/>
</dbReference>
<dbReference type="InterPro" id="IPR027417">
    <property type="entry name" value="P-loop_NTPase"/>
</dbReference>
<evidence type="ECO:0000313" key="5">
    <source>
        <dbReference type="Proteomes" id="UP000327294"/>
    </source>
</evidence>
<keyword evidence="5" id="KW-1185">Reference proteome</keyword>
<keyword evidence="1" id="KW-0853">WD repeat</keyword>
<feature type="compositionally biased region" description="Low complexity" evidence="2">
    <location>
        <begin position="553"/>
        <end position="570"/>
    </location>
</feature>
<name>A0A5P8KCF1_9ACTN</name>
<feature type="domain" description="Novel STAND NTPase 1" evidence="3">
    <location>
        <begin position="267"/>
        <end position="752"/>
    </location>
</feature>
<protein>
    <recommendedName>
        <fullName evidence="3">Novel STAND NTPase 1 domain-containing protein</fullName>
    </recommendedName>
</protein>
<dbReference type="InterPro" id="IPR015943">
    <property type="entry name" value="WD40/YVTN_repeat-like_dom_sf"/>
</dbReference>